<evidence type="ECO:0008006" key="4">
    <source>
        <dbReference type="Google" id="ProtNLM"/>
    </source>
</evidence>
<evidence type="ECO:0000313" key="2">
    <source>
        <dbReference type="EMBL" id="KAF7358158.1"/>
    </source>
</evidence>
<sequence>MGIVIDNFGSTRNIWYAVHRTEDTETHNWVFKNHLRTALRPPEALGSDRRPSVIASANNRLPLTFHFYCLFHLGGNVETNIRPVLKSDWDDFKRDFWVVYRAVSPKEFERLWGELTTKYPAASKYLDEELYPCRAQWAWAWISNVFTAGVRTTGRVEGENRINKAIGGPKKTFLQLFNGLNQRTEEQTNKDLIQVRQSSRCRHESNLESLFAGPLKILRDHAGPFALQTCYKQMQDSLFYSTEVVQHPSEVASWTEYALRSAKEASFEWIPGEETQMLNAFNNDKAHVSVQWLIALVTKRGLTMGVMFVIAACQLTWVFPAAISFVFGSMFRIFHSISHLFGLGGYKTQILL</sequence>
<dbReference type="Proteomes" id="UP000620124">
    <property type="component" value="Unassembled WGS sequence"/>
</dbReference>
<accession>A0A8H6YBT4</accession>
<dbReference type="PANTHER" id="PTHR47718">
    <property type="entry name" value="OS01G0519700 PROTEIN"/>
    <property type="match status" value="1"/>
</dbReference>
<dbReference type="AlphaFoldDB" id="A0A8H6YBT4"/>
<evidence type="ECO:0000256" key="1">
    <source>
        <dbReference type="SAM" id="Phobius"/>
    </source>
</evidence>
<keyword evidence="3" id="KW-1185">Reference proteome</keyword>
<organism evidence="2 3">
    <name type="scientific">Mycena venus</name>
    <dbReference type="NCBI Taxonomy" id="2733690"/>
    <lineage>
        <taxon>Eukaryota</taxon>
        <taxon>Fungi</taxon>
        <taxon>Dikarya</taxon>
        <taxon>Basidiomycota</taxon>
        <taxon>Agaricomycotina</taxon>
        <taxon>Agaricomycetes</taxon>
        <taxon>Agaricomycetidae</taxon>
        <taxon>Agaricales</taxon>
        <taxon>Marasmiineae</taxon>
        <taxon>Mycenaceae</taxon>
        <taxon>Mycena</taxon>
    </lineage>
</organism>
<name>A0A8H6YBT4_9AGAR</name>
<gene>
    <name evidence="2" type="ORF">MVEN_00864100</name>
</gene>
<dbReference type="PANTHER" id="PTHR47718:SF7">
    <property type="entry name" value="PROTEIN FAR1-RELATED SEQUENCE"/>
    <property type="match status" value="1"/>
</dbReference>
<keyword evidence="1" id="KW-0472">Membrane</keyword>
<comment type="caution">
    <text evidence="2">The sequence shown here is derived from an EMBL/GenBank/DDBJ whole genome shotgun (WGS) entry which is preliminary data.</text>
</comment>
<protein>
    <recommendedName>
        <fullName evidence="4">MULE transposase domain-containing protein</fullName>
    </recommendedName>
</protein>
<proteinExistence type="predicted"/>
<evidence type="ECO:0000313" key="3">
    <source>
        <dbReference type="Proteomes" id="UP000620124"/>
    </source>
</evidence>
<keyword evidence="1" id="KW-1133">Transmembrane helix</keyword>
<dbReference type="EMBL" id="JACAZI010000006">
    <property type="protein sequence ID" value="KAF7358158.1"/>
    <property type="molecule type" value="Genomic_DNA"/>
</dbReference>
<feature type="transmembrane region" description="Helical" evidence="1">
    <location>
        <begin position="304"/>
        <end position="327"/>
    </location>
</feature>
<keyword evidence="1" id="KW-0812">Transmembrane</keyword>
<reference evidence="2" key="1">
    <citation type="submission" date="2020-05" db="EMBL/GenBank/DDBJ databases">
        <title>Mycena genomes resolve the evolution of fungal bioluminescence.</title>
        <authorList>
            <person name="Tsai I.J."/>
        </authorList>
    </citation>
    <scope>NUCLEOTIDE SEQUENCE</scope>
    <source>
        <strain evidence="2">CCC161011</strain>
    </source>
</reference>
<dbReference type="OrthoDB" id="3261031at2759"/>